<protein>
    <submittedName>
        <fullName evidence="3">Acyltransferase</fullName>
    </submittedName>
</protein>
<feature type="transmembrane region" description="Helical" evidence="1">
    <location>
        <begin position="179"/>
        <end position="199"/>
    </location>
</feature>
<dbReference type="Proteomes" id="UP000664144">
    <property type="component" value="Unassembled WGS sequence"/>
</dbReference>
<proteinExistence type="predicted"/>
<dbReference type="EMBL" id="JAFLQZ010000002">
    <property type="protein sequence ID" value="MBO0356989.1"/>
    <property type="molecule type" value="Genomic_DNA"/>
</dbReference>
<keyword evidence="4" id="KW-1185">Reference proteome</keyword>
<feature type="transmembrane region" description="Helical" evidence="1">
    <location>
        <begin position="63"/>
        <end position="85"/>
    </location>
</feature>
<feature type="transmembrane region" description="Helical" evidence="1">
    <location>
        <begin position="252"/>
        <end position="271"/>
    </location>
</feature>
<feature type="transmembrane region" description="Helical" evidence="1">
    <location>
        <begin position="105"/>
        <end position="125"/>
    </location>
</feature>
<organism evidence="3 4">
    <name type="scientific">Hymenobacter telluris</name>
    <dbReference type="NCBI Taxonomy" id="2816474"/>
    <lineage>
        <taxon>Bacteria</taxon>
        <taxon>Pseudomonadati</taxon>
        <taxon>Bacteroidota</taxon>
        <taxon>Cytophagia</taxon>
        <taxon>Cytophagales</taxon>
        <taxon>Hymenobacteraceae</taxon>
        <taxon>Hymenobacter</taxon>
    </lineage>
</organism>
<feature type="transmembrane region" description="Helical" evidence="1">
    <location>
        <begin position="357"/>
        <end position="380"/>
    </location>
</feature>
<comment type="caution">
    <text evidence="3">The sequence shown here is derived from an EMBL/GenBank/DDBJ whole genome shotgun (WGS) entry which is preliminary data.</text>
</comment>
<reference evidence="3" key="1">
    <citation type="submission" date="2021-03" db="EMBL/GenBank/DDBJ databases">
        <authorList>
            <person name="Kim M.K."/>
        </authorList>
    </citation>
    <scope>NUCLEOTIDE SEQUENCE</scope>
    <source>
        <strain evidence="3">BT186</strain>
    </source>
</reference>
<dbReference type="InterPro" id="IPR002656">
    <property type="entry name" value="Acyl_transf_3_dom"/>
</dbReference>
<feature type="domain" description="Acyltransferase 3" evidence="2">
    <location>
        <begin position="15"/>
        <end position="377"/>
    </location>
</feature>
<sequence length="404" mass="44255">MPASATPALPPHTLHYLDGIRGLAAVVVVAHHLASVFYPALITADPQAIRLGGWELVIAGSPLNVVLGGHLAVCLFFVLSGVVLSEQYFRTGQLAAVQSQAARRYVRLVVPVGFSVLLAAGLHWAGAFRHVELSRQLGNTWLAGFWQEPLGAGWELVLDALIRVPLNGEAKYNPVHWTLNTELIGSYFVFALLALFGNFRRRGLLYVFMLVVLQFANLSFYLAAFTVGVALNDARHHAAWPVGLRRNRRVAAGLLLLVAALLGSFPQAGFVEVEATAYRFLQPSWFTHDRAMQVAHILGAAAFIAAVMASPTLRRALGAKWLRWLGGISFSLYLLHFLVIATFTSTVFLALPPQLSYHTGVLLSVLATVPVLLLLAWAMYRLVDLPGIRLARWLYQRLFQPAAA</sequence>
<feature type="transmembrane region" description="Helical" evidence="1">
    <location>
        <begin position="205"/>
        <end position="231"/>
    </location>
</feature>
<dbReference type="Pfam" id="PF01757">
    <property type="entry name" value="Acyl_transf_3"/>
    <property type="match status" value="1"/>
</dbReference>
<dbReference type="GO" id="GO:0016747">
    <property type="term" value="F:acyltransferase activity, transferring groups other than amino-acyl groups"/>
    <property type="evidence" value="ECO:0007669"/>
    <property type="project" value="InterPro"/>
</dbReference>
<keyword evidence="1" id="KW-0472">Membrane</keyword>
<evidence type="ECO:0000256" key="1">
    <source>
        <dbReference type="SAM" id="Phobius"/>
    </source>
</evidence>
<dbReference type="PANTHER" id="PTHR23028:SF134">
    <property type="entry name" value="PUTATIVE (AFU_ORTHOLOGUE AFUA_4G08520)-RELATED"/>
    <property type="match status" value="1"/>
</dbReference>
<evidence type="ECO:0000259" key="2">
    <source>
        <dbReference type="Pfam" id="PF01757"/>
    </source>
</evidence>
<dbReference type="RefSeq" id="WP_206981143.1">
    <property type="nucleotide sequence ID" value="NZ_JAFLQZ010000002.1"/>
</dbReference>
<feature type="transmembrane region" description="Helical" evidence="1">
    <location>
        <begin position="20"/>
        <end position="42"/>
    </location>
</feature>
<feature type="transmembrane region" description="Helical" evidence="1">
    <location>
        <begin position="330"/>
        <end position="351"/>
    </location>
</feature>
<dbReference type="PANTHER" id="PTHR23028">
    <property type="entry name" value="ACETYLTRANSFERASE"/>
    <property type="match status" value="1"/>
</dbReference>
<evidence type="ECO:0000313" key="4">
    <source>
        <dbReference type="Proteomes" id="UP000664144"/>
    </source>
</evidence>
<dbReference type="InterPro" id="IPR050879">
    <property type="entry name" value="Acyltransferase_3"/>
</dbReference>
<keyword evidence="1" id="KW-0812">Transmembrane</keyword>
<keyword evidence="1" id="KW-1133">Transmembrane helix</keyword>
<name>A0A939ETR0_9BACT</name>
<accession>A0A939ETR0</accession>
<gene>
    <name evidence="3" type="ORF">J0X19_03450</name>
</gene>
<keyword evidence="3" id="KW-0012">Acyltransferase</keyword>
<dbReference type="AlphaFoldDB" id="A0A939ETR0"/>
<feature type="transmembrane region" description="Helical" evidence="1">
    <location>
        <begin position="291"/>
        <end position="309"/>
    </location>
</feature>
<keyword evidence="3" id="KW-0808">Transferase</keyword>
<evidence type="ECO:0000313" key="3">
    <source>
        <dbReference type="EMBL" id="MBO0356989.1"/>
    </source>
</evidence>